<sequence>MYGKILKAVRKQAGLTQEEMAWHLHSNQASISKYENDRLQLDVQSFVKWMQVTNAEAVGAALIFGVELTSE</sequence>
<gene>
    <name evidence="2" type="ORF">A6K76_01765</name>
</gene>
<dbReference type="CDD" id="cd00093">
    <property type="entry name" value="HTH_XRE"/>
    <property type="match status" value="1"/>
</dbReference>
<dbReference type="Gene3D" id="1.10.260.40">
    <property type="entry name" value="lambda repressor-like DNA-binding domains"/>
    <property type="match status" value="1"/>
</dbReference>
<dbReference type="EMBL" id="MATO01000034">
    <property type="protein sequence ID" value="OCS90801.1"/>
    <property type="molecule type" value="Genomic_DNA"/>
</dbReference>
<reference evidence="2 3" key="1">
    <citation type="submission" date="2016-07" db="EMBL/GenBank/DDBJ databases">
        <title>Caryophanon latum genome sequencing.</title>
        <authorList>
            <person name="Verma A."/>
            <person name="Pal Y."/>
            <person name="Krishnamurthi S."/>
        </authorList>
    </citation>
    <scope>NUCLEOTIDE SEQUENCE [LARGE SCALE GENOMIC DNA]</scope>
    <source>
        <strain evidence="2 3">DSM 14151</strain>
    </source>
</reference>
<accession>A0A1C0YUI8</accession>
<evidence type="ECO:0000313" key="2">
    <source>
        <dbReference type="EMBL" id="OCS90801.1"/>
    </source>
</evidence>
<dbReference type="GO" id="GO:0003677">
    <property type="term" value="F:DNA binding"/>
    <property type="evidence" value="ECO:0007669"/>
    <property type="project" value="InterPro"/>
</dbReference>
<comment type="caution">
    <text evidence="2">The sequence shown here is derived from an EMBL/GenBank/DDBJ whole genome shotgun (WGS) entry which is preliminary data.</text>
</comment>
<proteinExistence type="predicted"/>
<dbReference type="InterPro" id="IPR001387">
    <property type="entry name" value="Cro/C1-type_HTH"/>
</dbReference>
<dbReference type="OrthoDB" id="2381879at2"/>
<name>A0A1C0YUI8_9BACL</name>
<evidence type="ECO:0000313" key="3">
    <source>
        <dbReference type="Proteomes" id="UP000093482"/>
    </source>
</evidence>
<dbReference type="Pfam" id="PF12844">
    <property type="entry name" value="HTH_19"/>
    <property type="match status" value="1"/>
</dbReference>
<keyword evidence="3" id="KW-1185">Reference proteome</keyword>
<dbReference type="SMART" id="SM00530">
    <property type="entry name" value="HTH_XRE"/>
    <property type="match status" value="1"/>
</dbReference>
<dbReference type="PROSITE" id="PS50943">
    <property type="entry name" value="HTH_CROC1"/>
    <property type="match status" value="1"/>
</dbReference>
<protein>
    <recommendedName>
        <fullName evidence="1">HTH cro/C1-type domain-containing protein</fullName>
    </recommendedName>
</protein>
<dbReference type="InterPro" id="IPR010982">
    <property type="entry name" value="Lambda_DNA-bd_dom_sf"/>
</dbReference>
<organism evidence="2 3">
    <name type="scientific">Caryophanon latum</name>
    <dbReference type="NCBI Taxonomy" id="33977"/>
    <lineage>
        <taxon>Bacteria</taxon>
        <taxon>Bacillati</taxon>
        <taxon>Bacillota</taxon>
        <taxon>Bacilli</taxon>
        <taxon>Bacillales</taxon>
        <taxon>Caryophanaceae</taxon>
        <taxon>Caryophanon</taxon>
    </lineage>
</organism>
<feature type="domain" description="HTH cro/C1-type" evidence="1">
    <location>
        <begin position="6"/>
        <end position="60"/>
    </location>
</feature>
<dbReference type="AlphaFoldDB" id="A0A1C0YUI8"/>
<dbReference type="SUPFAM" id="SSF47413">
    <property type="entry name" value="lambda repressor-like DNA-binding domains"/>
    <property type="match status" value="1"/>
</dbReference>
<evidence type="ECO:0000259" key="1">
    <source>
        <dbReference type="PROSITE" id="PS50943"/>
    </source>
</evidence>
<dbReference type="RefSeq" id="WP_066464213.1">
    <property type="nucleotide sequence ID" value="NZ_MATO01000034.1"/>
</dbReference>
<dbReference type="Proteomes" id="UP000093482">
    <property type="component" value="Unassembled WGS sequence"/>
</dbReference>